<comment type="caution">
    <text evidence="2">The sequence shown here is derived from an EMBL/GenBank/DDBJ whole genome shotgun (WGS) entry which is preliminary data.</text>
</comment>
<evidence type="ECO:0000313" key="2">
    <source>
        <dbReference type="EMBL" id="MDN5213001.1"/>
    </source>
</evidence>
<reference evidence="2" key="1">
    <citation type="submission" date="2023-06" db="EMBL/GenBank/DDBJ databases">
        <title>Genomic of Agaribacillus aureum.</title>
        <authorList>
            <person name="Wang G."/>
        </authorList>
    </citation>
    <scope>NUCLEOTIDE SEQUENCE</scope>
    <source>
        <strain evidence="2">BMA12</strain>
    </source>
</reference>
<proteinExistence type="predicted"/>
<accession>A0ABT8L703</accession>
<keyword evidence="3" id="KW-1185">Reference proteome</keyword>
<sequence>MDIIFQSGEFYGGDSSFWTNLINVVAAMLGAVISGLIAIWIFKKGLKEQAKREQDIKTKRYKELESHFFHLISFMDSAINQQVNEIARSSQALKNFGNKKLALRIVPALNTNEVNSISNEDLYKMFVSNRIGEADDKASDFLNIKNCFRHIDEIKIYFGNFNQTLFKRLEENRLKWNQNLKALMELYNKLCSRGHFK</sequence>
<dbReference type="RefSeq" id="WP_346758317.1">
    <property type="nucleotide sequence ID" value="NZ_JAUJEB010000001.1"/>
</dbReference>
<keyword evidence="1" id="KW-1133">Transmembrane helix</keyword>
<keyword evidence="1" id="KW-0472">Membrane</keyword>
<name>A0ABT8L703_9BACT</name>
<feature type="transmembrane region" description="Helical" evidence="1">
    <location>
        <begin position="20"/>
        <end position="42"/>
    </location>
</feature>
<dbReference type="EMBL" id="JAUJEB010000001">
    <property type="protein sequence ID" value="MDN5213001.1"/>
    <property type="molecule type" value="Genomic_DNA"/>
</dbReference>
<keyword evidence="1" id="KW-0812">Transmembrane</keyword>
<dbReference type="Proteomes" id="UP001172083">
    <property type="component" value="Unassembled WGS sequence"/>
</dbReference>
<evidence type="ECO:0000313" key="3">
    <source>
        <dbReference type="Proteomes" id="UP001172083"/>
    </source>
</evidence>
<protein>
    <submittedName>
        <fullName evidence="2">Uncharacterized protein</fullName>
    </submittedName>
</protein>
<gene>
    <name evidence="2" type="ORF">QQ020_13120</name>
</gene>
<evidence type="ECO:0000256" key="1">
    <source>
        <dbReference type="SAM" id="Phobius"/>
    </source>
</evidence>
<organism evidence="2 3">
    <name type="scientific">Agaribacillus aureus</name>
    <dbReference type="NCBI Taxonomy" id="3051825"/>
    <lineage>
        <taxon>Bacteria</taxon>
        <taxon>Pseudomonadati</taxon>
        <taxon>Bacteroidota</taxon>
        <taxon>Cytophagia</taxon>
        <taxon>Cytophagales</taxon>
        <taxon>Splendidivirgaceae</taxon>
        <taxon>Agaribacillus</taxon>
    </lineage>
</organism>